<keyword evidence="2" id="KW-1133">Transmembrane helix</keyword>
<feature type="transmembrane region" description="Helical" evidence="2">
    <location>
        <begin position="16"/>
        <end position="39"/>
    </location>
</feature>
<accession>A0A4S4E3W8</accession>
<dbReference type="PANTHER" id="PTHR36801">
    <property type="entry name" value="OS06G0150200 PROTEIN"/>
    <property type="match status" value="1"/>
</dbReference>
<evidence type="ECO:0000256" key="1">
    <source>
        <dbReference type="SAM" id="MobiDB-lite"/>
    </source>
</evidence>
<evidence type="ECO:0000256" key="2">
    <source>
        <dbReference type="SAM" id="Phobius"/>
    </source>
</evidence>
<feature type="region of interest" description="Disordered" evidence="1">
    <location>
        <begin position="197"/>
        <end position="234"/>
    </location>
</feature>
<protein>
    <submittedName>
        <fullName evidence="3">Uncharacterized protein</fullName>
    </submittedName>
</protein>
<dbReference type="Proteomes" id="UP000306102">
    <property type="component" value="Unassembled WGS sequence"/>
</dbReference>
<feature type="compositionally biased region" description="Polar residues" evidence="1">
    <location>
        <begin position="209"/>
        <end position="222"/>
    </location>
</feature>
<evidence type="ECO:0000313" key="3">
    <source>
        <dbReference type="EMBL" id="THG10622.1"/>
    </source>
</evidence>
<keyword evidence="4" id="KW-1185">Reference proteome</keyword>
<keyword evidence="2" id="KW-0812">Transmembrane</keyword>
<gene>
    <name evidence="3" type="ORF">TEA_024590</name>
</gene>
<feature type="compositionally biased region" description="Polar residues" evidence="1">
    <location>
        <begin position="46"/>
        <end position="71"/>
    </location>
</feature>
<keyword evidence="2" id="KW-0472">Membrane</keyword>
<evidence type="ECO:0000313" key="4">
    <source>
        <dbReference type="Proteomes" id="UP000306102"/>
    </source>
</evidence>
<proteinExistence type="predicted"/>
<organism evidence="3 4">
    <name type="scientific">Camellia sinensis var. sinensis</name>
    <name type="common">China tea</name>
    <dbReference type="NCBI Taxonomy" id="542762"/>
    <lineage>
        <taxon>Eukaryota</taxon>
        <taxon>Viridiplantae</taxon>
        <taxon>Streptophyta</taxon>
        <taxon>Embryophyta</taxon>
        <taxon>Tracheophyta</taxon>
        <taxon>Spermatophyta</taxon>
        <taxon>Magnoliopsida</taxon>
        <taxon>eudicotyledons</taxon>
        <taxon>Gunneridae</taxon>
        <taxon>Pentapetalae</taxon>
        <taxon>asterids</taxon>
        <taxon>Ericales</taxon>
        <taxon>Theaceae</taxon>
        <taxon>Camellia</taxon>
    </lineage>
</organism>
<dbReference type="AlphaFoldDB" id="A0A4S4E3W8"/>
<feature type="region of interest" description="Disordered" evidence="1">
    <location>
        <begin position="45"/>
        <end position="114"/>
    </location>
</feature>
<feature type="compositionally biased region" description="Basic and acidic residues" evidence="1">
    <location>
        <begin position="151"/>
        <end position="168"/>
    </location>
</feature>
<reference evidence="3 4" key="1">
    <citation type="journal article" date="2018" name="Proc. Natl. Acad. Sci. U.S.A.">
        <title>Draft genome sequence of Camellia sinensis var. sinensis provides insights into the evolution of the tea genome and tea quality.</title>
        <authorList>
            <person name="Wei C."/>
            <person name="Yang H."/>
            <person name="Wang S."/>
            <person name="Zhao J."/>
            <person name="Liu C."/>
            <person name="Gao L."/>
            <person name="Xia E."/>
            <person name="Lu Y."/>
            <person name="Tai Y."/>
            <person name="She G."/>
            <person name="Sun J."/>
            <person name="Cao H."/>
            <person name="Tong W."/>
            <person name="Gao Q."/>
            <person name="Li Y."/>
            <person name="Deng W."/>
            <person name="Jiang X."/>
            <person name="Wang W."/>
            <person name="Chen Q."/>
            <person name="Zhang S."/>
            <person name="Li H."/>
            <person name="Wu J."/>
            <person name="Wang P."/>
            <person name="Li P."/>
            <person name="Shi C."/>
            <person name="Zheng F."/>
            <person name="Jian J."/>
            <person name="Huang B."/>
            <person name="Shan D."/>
            <person name="Shi M."/>
            <person name="Fang C."/>
            <person name="Yue Y."/>
            <person name="Li F."/>
            <person name="Li D."/>
            <person name="Wei S."/>
            <person name="Han B."/>
            <person name="Jiang C."/>
            <person name="Yin Y."/>
            <person name="Xia T."/>
            <person name="Zhang Z."/>
            <person name="Bennetzen J.L."/>
            <person name="Zhao S."/>
            <person name="Wan X."/>
        </authorList>
    </citation>
    <scope>NUCLEOTIDE SEQUENCE [LARGE SCALE GENOMIC DNA]</scope>
    <source>
        <strain evidence="4">cv. Shuchazao</strain>
        <tissue evidence="3">Leaf</tissue>
    </source>
</reference>
<name>A0A4S4E3W8_CAMSN</name>
<dbReference type="PANTHER" id="PTHR36801:SF3">
    <property type="entry name" value="OS06G0150300 PROTEIN"/>
    <property type="match status" value="1"/>
</dbReference>
<feature type="compositionally biased region" description="Pro residues" evidence="1">
    <location>
        <begin position="101"/>
        <end position="111"/>
    </location>
</feature>
<sequence>MGRKILVGENPSLHPIISLSLFIASMVAIFALVSSLCIMRKKSPHLSASQRKSIDNPNAVSQPPNEVTMRTTPEMITEPPSTTTVELDGAKDVAQPKNEEPPLPLPPPPGMPHLRGAISYHNRTDSSASQGKVSLSMSMTVQGGGGMSSRELSRREDQTNKRQDKNLMQEDSIWKKTIILGEKCRVPDEDDTILYDEKGNRISTYHPKTPSSLALSRQTSSIDPEVIPSPRAQK</sequence>
<feature type="region of interest" description="Disordered" evidence="1">
    <location>
        <begin position="138"/>
        <end position="168"/>
    </location>
</feature>
<comment type="caution">
    <text evidence="3">The sequence shown here is derived from an EMBL/GenBank/DDBJ whole genome shotgun (WGS) entry which is preliminary data.</text>
</comment>
<dbReference type="EMBL" id="SDRB02007803">
    <property type="protein sequence ID" value="THG10622.1"/>
    <property type="molecule type" value="Genomic_DNA"/>
</dbReference>